<dbReference type="InterPro" id="IPR012001">
    <property type="entry name" value="Thiamin_PyroP_enz_TPP-bd_dom"/>
</dbReference>
<dbReference type="Pfam" id="PF02775">
    <property type="entry name" value="TPP_enzyme_C"/>
    <property type="match status" value="1"/>
</dbReference>
<feature type="domain" description="Thiamine pyrophosphate enzyme TPP-binding" evidence="5">
    <location>
        <begin position="355"/>
        <end position="509"/>
    </location>
</feature>
<dbReference type="Proteomes" id="UP000664169">
    <property type="component" value="Unassembled WGS sequence"/>
</dbReference>
<gene>
    <name evidence="7" type="ORF">GOMPHAMPRED_003901</name>
</gene>
<evidence type="ECO:0000256" key="1">
    <source>
        <dbReference type="ARBA" id="ARBA00007812"/>
    </source>
</evidence>
<dbReference type="EMBL" id="CAJPDQ010000023">
    <property type="protein sequence ID" value="CAF9925488.1"/>
    <property type="molecule type" value="Genomic_DNA"/>
</dbReference>
<dbReference type="Gene3D" id="3.40.50.970">
    <property type="match status" value="2"/>
</dbReference>
<dbReference type="GO" id="GO:0009097">
    <property type="term" value="P:isoleucine biosynthetic process"/>
    <property type="evidence" value="ECO:0007669"/>
    <property type="project" value="TreeGrafter"/>
</dbReference>
<dbReference type="CDD" id="cd02002">
    <property type="entry name" value="TPP_BFDC"/>
    <property type="match status" value="1"/>
</dbReference>
<feature type="domain" description="Thiamine pyrophosphate enzyme N-terminal TPP-binding" evidence="6">
    <location>
        <begin position="1"/>
        <end position="74"/>
    </location>
</feature>
<dbReference type="GO" id="GO:0000287">
    <property type="term" value="F:magnesium ion binding"/>
    <property type="evidence" value="ECO:0007669"/>
    <property type="project" value="InterPro"/>
</dbReference>
<evidence type="ECO:0000256" key="2">
    <source>
        <dbReference type="ARBA" id="ARBA00023052"/>
    </source>
</evidence>
<dbReference type="Gene3D" id="3.40.50.1220">
    <property type="entry name" value="TPP-binding domain"/>
    <property type="match status" value="1"/>
</dbReference>
<name>A0A8H3FJ73_9LECA</name>
<comment type="caution">
    <text evidence="7">The sequence shown here is derived from an EMBL/GenBank/DDBJ whole genome shotgun (WGS) entry which is preliminary data.</text>
</comment>
<dbReference type="InterPro" id="IPR045229">
    <property type="entry name" value="TPP_enz"/>
</dbReference>
<evidence type="ECO:0000256" key="3">
    <source>
        <dbReference type="RuleBase" id="RU362132"/>
    </source>
</evidence>
<dbReference type="Pfam" id="PF00205">
    <property type="entry name" value="TPP_enzyme_M"/>
    <property type="match status" value="1"/>
</dbReference>
<evidence type="ECO:0000313" key="7">
    <source>
        <dbReference type="EMBL" id="CAF9925488.1"/>
    </source>
</evidence>
<dbReference type="GO" id="GO:0003984">
    <property type="term" value="F:acetolactate synthase activity"/>
    <property type="evidence" value="ECO:0007669"/>
    <property type="project" value="TreeGrafter"/>
</dbReference>
<dbReference type="GO" id="GO:0030976">
    <property type="term" value="F:thiamine pyrophosphate binding"/>
    <property type="evidence" value="ECO:0007669"/>
    <property type="project" value="InterPro"/>
</dbReference>
<dbReference type="InterPro" id="IPR029035">
    <property type="entry name" value="DHS-like_NAD/FAD-binding_dom"/>
</dbReference>
<accession>A0A8H3FJ73</accession>
<dbReference type="Pfam" id="PF02776">
    <property type="entry name" value="TPP_enzyme_N"/>
    <property type="match status" value="1"/>
</dbReference>
<dbReference type="InterPro" id="IPR029061">
    <property type="entry name" value="THDP-binding"/>
</dbReference>
<proteinExistence type="inferred from homology"/>
<evidence type="ECO:0000259" key="6">
    <source>
        <dbReference type="Pfam" id="PF02776"/>
    </source>
</evidence>
<protein>
    <recommendedName>
        <fullName evidence="9">Pyruvate decarboxylase</fullName>
    </recommendedName>
</protein>
<dbReference type="GO" id="GO:0005948">
    <property type="term" value="C:acetolactate synthase complex"/>
    <property type="evidence" value="ECO:0007669"/>
    <property type="project" value="TreeGrafter"/>
</dbReference>
<dbReference type="PANTHER" id="PTHR18968">
    <property type="entry name" value="THIAMINE PYROPHOSPHATE ENZYMES"/>
    <property type="match status" value="1"/>
</dbReference>
<dbReference type="GO" id="GO:0050660">
    <property type="term" value="F:flavin adenine dinucleotide binding"/>
    <property type="evidence" value="ECO:0007669"/>
    <property type="project" value="TreeGrafter"/>
</dbReference>
<dbReference type="SUPFAM" id="SSF52518">
    <property type="entry name" value="Thiamin diphosphate-binding fold (THDP-binding)"/>
    <property type="match status" value="2"/>
</dbReference>
<keyword evidence="2 3" id="KW-0786">Thiamine pyrophosphate</keyword>
<keyword evidence="8" id="KW-1185">Reference proteome</keyword>
<evidence type="ECO:0008006" key="9">
    <source>
        <dbReference type="Google" id="ProtNLM"/>
    </source>
</evidence>
<evidence type="ECO:0000313" key="8">
    <source>
        <dbReference type="Proteomes" id="UP000664169"/>
    </source>
</evidence>
<feature type="domain" description="Thiamine pyrophosphate enzyme central" evidence="4">
    <location>
        <begin position="147"/>
        <end position="252"/>
    </location>
</feature>
<dbReference type="AlphaFoldDB" id="A0A8H3FJ73"/>
<reference evidence="7" key="1">
    <citation type="submission" date="2021-03" db="EMBL/GenBank/DDBJ databases">
        <authorList>
            <person name="Tagirdzhanova G."/>
        </authorList>
    </citation>
    <scope>NUCLEOTIDE SEQUENCE</scope>
</reference>
<evidence type="ECO:0000259" key="5">
    <source>
        <dbReference type="Pfam" id="PF02775"/>
    </source>
</evidence>
<evidence type="ECO:0000259" key="4">
    <source>
        <dbReference type="Pfam" id="PF00205"/>
    </source>
</evidence>
<dbReference type="GO" id="GO:0005739">
    <property type="term" value="C:mitochondrion"/>
    <property type="evidence" value="ECO:0007669"/>
    <property type="project" value="TreeGrafter"/>
</dbReference>
<dbReference type="InterPro" id="IPR011766">
    <property type="entry name" value="TPP_enzyme_TPP-bd"/>
</dbReference>
<sequence>MADGYARLTRQPQAVIVHVDVGTQGLGAAVHNASTGRAPVLIFAGLSPFTQDGELRGSRTEYIHWMQDVPDQKQIVAQYCRFTAEFKTGRNVKQIVHRALQFATSEPAGPVYLYGAREIMEEEIEPYTVDTSLWSAVGPAALPELSVETIAEALVNAVEPLVITGYSGRNHAAVSELVKLAETVKGLRVMDCGGSDLCFPGNHRSFVGVRYGVDPLIASADVVIVIDSDVPWIPKHNKPKRSAKVFHIDSDPLKNMMPVFYIEALGRWRADSTTAIKQINATLTSSKYTDLLSASRFGQRWETLGTALMVKEASLQDGAKMPENGLLTVEYLTSEIRKTCPEDTIWVVEAVTNAIQVCEYLRPTLPGSFINCGGGGLGWSGGAALGVALATQAIAKASGATKGKFVCQIVGDGTFLFSVPGSVYWIAARYKIPVLTIVLNNVGWNAPRRSLLLVHPEGAGSKVSNEEINISFAPTPDYAGIAWAASGRTAWQGVATDARDLALLLPAAVKAVAEEGRSAALDAHLGGSVGKFVANGVDNTGDMI</sequence>
<dbReference type="GO" id="GO:0009099">
    <property type="term" value="P:L-valine biosynthetic process"/>
    <property type="evidence" value="ECO:0007669"/>
    <property type="project" value="TreeGrafter"/>
</dbReference>
<dbReference type="InterPro" id="IPR012000">
    <property type="entry name" value="Thiamin_PyroP_enz_cen_dom"/>
</dbReference>
<dbReference type="PANTHER" id="PTHR18968:SF164">
    <property type="entry name" value="PYRUVATE DECARBOXYLASE"/>
    <property type="match status" value="1"/>
</dbReference>
<organism evidence="7 8">
    <name type="scientific">Gomphillus americanus</name>
    <dbReference type="NCBI Taxonomy" id="1940652"/>
    <lineage>
        <taxon>Eukaryota</taxon>
        <taxon>Fungi</taxon>
        <taxon>Dikarya</taxon>
        <taxon>Ascomycota</taxon>
        <taxon>Pezizomycotina</taxon>
        <taxon>Lecanoromycetes</taxon>
        <taxon>OSLEUM clade</taxon>
        <taxon>Ostropomycetidae</taxon>
        <taxon>Ostropales</taxon>
        <taxon>Graphidaceae</taxon>
        <taxon>Gomphilloideae</taxon>
        <taxon>Gomphillus</taxon>
    </lineage>
</organism>
<dbReference type="OrthoDB" id="2867507at2759"/>
<comment type="similarity">
    <text evidence="1 3">Belongs to the TPP enzyme family.</text>
</comment>
<dbReference type="CDD" id="cd07035">
    <property type="entry name" value="TPP_PYR_POX_like"/>
    <property type="match status" value="1"/>
</dbReference>
<dbReference type="SUPFAM" id="SSF52467">
    <property type="entry name" value="DHS-like NAD/FAD-binding domain"/>
    <property type="match status" value="1"/>
</dbReference>